<reference evidence="1 2" key="1">
    <citation type="submission" date="2019-09" db="EMBL/GenBank/DDBJ databases">
        <title>Genome sequence and assembly of Adhaeribacter sp.</title>
        <authorList>
            <person name="Chhetri G."/>
        </authorList>
    </citation>
    <scope>NUCLEOTIDE SEQUENCE [LARGE SCALE GENOMIC DNA]</scope>
    <source>
        <strain evidence="1 2">DK36</strain>
    </source>
</reference>
<gene>
    <name evidence="1" type="ORF">F0145_25705</name>
</gene>
<proteinExistence type="predicted"/>
<comment type="caution">
    <text evidence="1">The sequence shown here is derived from an EMBL/GenBank/DDBJ whole genome shotgun (WGS) entry which is preliminary data.</text>
</comment>
<protein>
    <submittedName>
        <fullName evidence="1">Uncharacterized protein</fullName>
    </submittedName>
</protein>
<dbReference type="Proteomes" id="UP000323426">
    <property type="component" value="Unassembled WGS sequence"/>
</dbReference>
<organism evidence="1 2">
    <name type="scientific">Adhaeribacter rhizoryzae</name>
    <dbReference type="NCBI Taxonomy" id="2607907"/>
    <lineage>
        <taxon>Bacteria</taxon>
        <taxon>Pseudomonadati</taxon>
        <taxon>Bacteroidota</taxon>
        <taxon>Cytophagia</taxon>
        <taxon>Cytophagales</taxon>
        <taxon>Hymenobacteraceae</taxon>
        <taxon>Adhaeribacter</taxon>
    </lineage>
</organism>
<sequence>MAIESTKEGSYTTVRMTTIAHTSIVKEAKRFGLKNIDYLDAAVNYFALRGLNPVEVEAREGTLIMQQMNRLGDRLFAYMQEEERGILMPMLEELIRIRLTTERVLRLEELVLSTLPEDDLLRRKEKVDQLREQNDTAIKSQVHDIFIVAKSKGPGKKVSRISEVK</sequence>
<evidence type="ECO:0000313" key="1">
    <source>
        <dbReference type="EMBL" id="KAA5538741.1"/>
    </source>
</evidence>
<dbReference type="AlphaFoldDB" id="A0A5M6CU79"/>
<dbReference type="RefSeq" id="WP_150093515.1">
    <property type="nucleotide sequence ID" value="NZ_VWSF01000041.1"/>
</dbReference>
<evidence type="ECO:0000313" key="2">
    <source>
        <dbReference type="Proteomes" id="UP000323426"/>
    </source>
</evidence>
<accession>A0A5M6CU79</accession>
<name>A0A5M6CU79_9BACT</name>
<dbReference type="EMBL" id="VWSF01000041">
    <property type="protein sequence ID" value="KAA5538741.1"/>
    <property type="molecule type" value="Genomic_DNA"/>
</dbReference>
<keyword evidence="2" id="KW-1185">Reference proteome</keyword>